<dbReference type="AlphaFoldDB" id="A0A9P9JH90"/>
<sequence length="249" mass="27724">MTTDRPVDPIDRETIVSQHAVVDKEAVVDRGNTLDEDTTFDEDPFFDEDAIDDSCWESDGVDEFDDTFARVPCVRPPSTTSLIALAVAKRAKILNNTSPPSAQLPGQNDYDVDESETAVSASQTSSTVSLSPSEASCFHPHPCGLHSHPTNGLHGGCLVPRLAMQHERERDDELRTRSQPVPIRPAPMAPDTPFNSPATNRRCMIIAELPHSLRRHILWERHVVKATVEAVYRRLYPMKFTNGIFRAKV</sequence>
<evidence type="ECO:0000313" key="3">
    <source>
        <dbReference type="EMBL" id="KAH7157848.1"/>
    </source>
</evidence>
<dbReference type="Pfam" id="PF11702">
    <property type="entry name" value="DUF3295"/>
    <property type="match status" value="1"/>
</dbReference>
<gene>
    <name evidence="3" type="ORF">B0J13DRAFT_520565</name>
</gene>
<dbReference type="OrthoDB" id="10441569at2759"/>
<evidence type="ECO:0000256" key="1">
    <source>
        <dbReference type="SAM" id="MobiDB-lite"/>
    </source>
</evidence>
<name>A0A9P9JH90_9HYPO</name>
<dbReference type="Proteomes" id="UP000717696">
    <property type="component" value="Unassembled WGS sequence"/>
</dbReference>
<accession>A0A9P9JH90</accession>
<comment type="caution">
    <text evidence="3">The sequence shown here is derived from an EMBL/GenBank/DDBJ whole genome shotgun (WGS) entry which is preliminary data.</text>
</comment>
<evidence type="ECO:0000259" key="2">
    <source>
        <dbReference type="Pfam" id="PF11702"/>
    </source>
</evidence>
<organism evidence="3 4">
    <name type="scientific">Dactylonectria estremocensis</name>
    <dbReference type="NCBI Taxonomy" id="1079267"/>
    <lineage>
        <taxon>Eukaryota</taxon>
        <taxon>Fungi</taxon>
        <taxon>Dikarya</taxon>
        <taxon>Ascomycota</taxon>
        <taxon>Pezizomycotina</taxon>
        <taxon>Sordariomycetes</taxon>
        <taxon>Hypocreomycetidae</taxon>
        <taxon>Hypocreales</taxon>
        <taxon>Nectriaceae</taxon>
        <taxon>Dactylonectria</taxon>
    </lineage>
</organism>
<protein>
    <recommendedName>
        <fullName evidence="2">DUF3295 domain-containing protein</fullName>
    </recommendedName>
</protein>
<dbReference type="EMBL" id="JAGMUU010000003">
    <property type="protein sequence ID" value="KAH7157848.1"/>
    <property type="molecule type" value="Genomic_DNA"/>
</dbReference>
<reference evidence="3" key="1">
    <citation type="journal article" date="2021" name="Nat. Commun.">
        <title>Genetic determinants of endophytism in the Arabidopsis root mycobiome.</title>
        <authorList>
            <person name="Mesny F."/>
            <person name="Miyauchi S."/>
            <person name="Thiergart T."/>
            <person name="Pickel B."/>
            <person name="Atanasova L."/>
            <person name="Karlsson M."/>
            <person name="Huettel B."/>
            <person name="Barry K.W."/>
            <person name="Haridas S."/>
            <person name="Chen C."/>
            <person name="Bauer D."/>
            <person name="Andreopoulos W."/>
            <person name="Pangilinan J."/>
            <person name="LaButti K."/>
            <person name="Riley R."/>
            <person name="Lipzen A."/>
            <person name="Clum A."/>
            <person name="Drula E."/>
            <person name="Henrissat B."/>
            <person name="Kohler A."/>
            <person name="Grigoriev I.V."/>
            <person name="Martin F.M."/>
            <person name="Hacquard S."/>
        </authorList>
    </citation>
    <scope>NUCLEOTIDE SEQUENCE</scope>
    <source>
        <strain evidence="3">MPI-CAGE-AT-0021</strain>
    </source>
</reference>
<keyword evidence="4" id="KW-1185">Reference proteome</keyword>
<feature type="domain" description="DUF3295" evidence="2">
    <location>
        <begin position="33"/>
        <end position="234"/>
    </location>
</feature>
<evidence type="ECO:0000313" key="4">
    <source>
        <dbReference type="Proteomes" id="UP000717696"/>
    </source>
</evidence>
<feature type="compositionally biased region" description="Low complexity" evidence="1">
    <location>
        <begin position="117"/>
        <end position="133"/>
    </location>
</feature>
<proteinExistence type="predicted"/>
<feature type="compositionally biased region" description="Polar residues" evidence="1">
    <location>
        <begin position="96"/>
        <end position="106"/>
    </location>
</feature>
<dbReference type="InterPro" id="IPR021711">
    <property type="entry name" value="DUF3295"/>
</dbReference>
<feature type="region of interest" description="Disordered" evidence="1">
    <location>
        <begin position="173"/>
        <end position="197"/>
    </location>
</feature>
<feature type="region of interest" description="Disordered" evidence="1">
    <location>
        <begin position="96"/>
        <end position="133"/>
    </location>
</feature>